<dbReference type="EMBL" id="PKKJ01000002">
    <property type="protein sequence ID" value="PKY66587.1"/>
    <property type="molecule type" value="Genomic_DNA"/>
</dbReference>
<feature type="domain" description="NfeD-like C-terminal" evidence="6">
    <location>
        <begin position="84"/>
        <end position="139"/>
    </location>
</feature>
<dbReference type="GO" id="GO:0005886">
    <property type="term" value="C:plasma membrane"/>
    <property type="evidence" value="ECO:0007669"/>
    <property type="project" value="TreeGrafter"/>
</dbReference>
<dbReference type="PANTHER" id="PTHR33507">
    <property type="entry name" value="INNER MEMBRANE PROTEIN YBBJ"/>
    <property type="match status" value="1"/>
</dbReference>
<keyword evidence="3 5" id="KW-1133">Transmembrane helix</keyword>
<feature type="transmembrane region" description="Helical" evidence="5">
    <location>
        <begin position="50"/>
        <end position="68"/>
    </location>
</feature>
<dbReference type="InterPro" id="IPR052165">
    <property type="entry name" value="Membrane_assoc_protease"/>
</dbReference>
<gene>
    <name evidence="7" type="ORF">CYJ25_03370</name>
</gene>
<dbReference type="RefSeq" id="WP_101627799.1">
    <property type="nucleotide sequence ID" value="NZ_JBQOSN010000003.1"/>
</dbReference>
<dbReference type="InterPro" id="IPR012340">
    <property type="entry name" value="NA-bd_OB-fold"/>
</dbReference>
<dbReference type="Gene3D" id="2.40.50.140">
    <property type="entry name" value="Nucleic acid-binding proteins"/>
    <property type="match status" value="1"/>
</dbReference>
<evidence type="ECO:0000256" key="3">
    <source>
        <dbReference type="ARBA" id="ARBA00022989"/>
    </source>
</evidence>
<organism evidence="7 8">
    <name type="scientific">Schaalia turicensis</name>
    <dbReference type="NCBI Taxonomy" id="131111"/>
    <lineage>
        <taxon>Bacteria</taxon>
        <taxon>Bacillati</taxon>
        <taxon>Actinomycetota</taxon>
        <taxon>Actinomycetes</taxon>
        <taxon>Actinomycetales</taxon>
        <taxon>Actinomycetaceae</taxon>
        <taxon>Schaalia</taxon>
    </lineage>
</organism>
<evidence type="ECO:0000256" key="1">
    <source>
        <dbReference type="ARBA" id="ARBA00004141"/>
    </source>
</evidence>
<proteinExistence type="predicted"/>
<evidence type="ECO:0000256" key="5">
    <source>
        <dbReference type="SAM" id="Phobius"/>
    </source>
</evidence>
<accession>A0A2I1I629</accession>
<dbReference type="Proteomes" id="UP000234545">
    <property type="component" value="Unassembled WGS sequence"/>
</dbReference>
<keyword evidence="4 5" id="KW-0472">Membrane</keyword>
<dbReference type="PANTHER" id="PTHR33507:SF3">
    <property type="entry name" value="INNER MEMBRANE PROTEIN YBBJ"/>
    <property type="match status" value="1"/>
</dbReference>
<comment type="subcellular location">
    <subcellularLocation>
        <location evidence="1">Membrane</location>
        <topology evidence="1">Multi-pass membrane protein</topology>
    </subcellularLocation>
</comment>
<evidence type="ECO:0000256" key="4">
    <source>
        <dbReference type="ARBA" id="ARBA00023136"/>
    </source>
</evidence>
<comment type="caution">
    <text evidence="7">The sequence shown here is derived from an EMBL/GenBank/DDBJ whole genome shotgun (WGS) entry which is preliminary data.</text>
</comment>
<dbReference type="OrthoDB" id="3174252at2"/>
<evidence type="ECO:0000256" key="2">
    <source>
        <dbReference type="ARBA" id="ARBA00022692"/>
    </source>
</evidence>
<reference evidence="7 8" key="1">
    <citation type="submission" date="2017-12" db="EMBL/GenBank/DDBJ databases">
        <title>Phylogenetic diversity of female urinary microbiome.</title>
        <authorList>
            <person name="Thomas-White K."/>
            <person name="Wolfe A.J."/>
        </authorList>
    </citation>
    <scope>NUCLEOTIDE SEQUENCE [LARGE SCALE GENOMIC DNA]</scope>
    <source>
        <strain evidence="7 8">UMB0250</strain>
    </source>
</reference>
<evidence type="ECO:0000259" key="6">
    <source>
        <dbReference type="Pfam" id="PF01957"/>
    </source>
</evidence>
<name>A0A2I1I629_9ACTO</name>
<protein>
    <recommendedName>
        <fullName evidence="6">NfeD-like C-terminal domain-containing protein</fullName>
    </recommendedName>
</protein>
<dbReference type="SUPFAM" id="SSF141322">
    <property type="entry name" value="NfeD domain-like"/>
    <property type="match status" value="1"/>
</dbReference>
<dbReference type="Pfam" id="PF01957">
    <property type="entry name" value="NfeD"/>
    <property type="match status" value="1"/>
</dbReference>
<keyword evidence="2 5" id="KW-0812">Transmembrane</keyword>
<dbReference type="InterPro" id="IPR002810">
    <property type="entry name" value="NfeD-like_C"/>
</dbReference>
<dbReference type="AlphaFoldDB" id="A0A2I1I629"/>
<feature type="transmembrane region" description="Helical" evidence="5">
    <location>
        <begin position="5"/>
        <end position="38"/>
    </location>
</feature>
<sequence>MTHALWWVIVAIVLGLIEMATVDLVFLMLAIGALAAALTSLVVPGLWPEVGVFVVCSLVFLCALRPWLKMRMLWSQTNVKTNVHALIGRQVDVIETVNASSGRVKLDGEVWSARTIDEKPLLVGEHAYVCEIDGATAVVTSVENRSKSFEEQKG</sequence>
<evidence type="ECO:0000313" key="7">
    <source>
        <dbReference type="EMBL" id="PKY66587.1"/>
    </source>
</evidence>
<evidence type="ECO:0000313" key="8">
    <source>
        <dbReference type="Proteomes" id="UP000234545"/>
    </source>
</evidence>